<evidence type="ECO:0000313" key="10">
    <source>
        <dbReference type="Proteomes" id="UP000235392"/>
    </source>
</evidence>
<feature type="compositionally biased region" description="Polar residues" evidence="7">
    <location>
        <begin position="343"/>
        <end position="360"/>
    </location>
</feature>
<feature type="compositionally biased region" description="Polar residues" evidence="7">
    <location>
        <begin position="146"/>
        <end position="158"/>
    </location>
</feature>
<gene>
    <name evidence="9" type="ORF">PCASD_06022</name>
</gene>
<evidence type="ECO:0000256" key="7">
    <source>
        <dbReference type="SAM" id="MobiDB-lite"/>
    </source>
</evidence>
<name>A0A2N5V9Z2_9BASI</name>
<feature type="domain" description="BZIP" evidence="8">
    <location>
        <begin position="53"/>
        <end position="95"/>
    </location>
</feature>
<protein>
    <recommendedName>
        <fullName evidence="8">BZIP domain-containing protein</fullName>
    </recommendedName>
</protein>
<dbReference type="PANTHER" id="PTHR47416:SF8">
    <property type="entry name" value="BASIC-LEUCINE ZIPPER TRANSCRIPTION FACTOR E-RELATED"/>
    <property type="match status" value="1"/>
</dbReference>
<dbReference type="Pfam" id="PF00170">
    <property type="entry name" value="bZIP_1"/>
    <property type="match status" value="1"/>
</dbReference>
<feature type="compositionally biased region" description="Low complexity" evidence="7">
    <location>
        <begin position="618"/>
        <end position="654"/>
    </location>
</feature>
<feature type="region of interest" description="Disordered" evidence="7">
    <location>
        <begin position="117"/>
        <end position="195"/>
    </location>
</feature>
<feature type="compositionally biased region" description="Low complexity" evidence="7">
    <location>
        <begin position="400"/>
        <end position="409"/>
    </location>
</feature>
<feature type="compositionally biased region" description="Low complexity" evidence="7">
    <location>
        <begin position="561"/>
        <end position="573"/>
    </location>
</feature>
<evidence type="ECO:0000256" key="5">
    <source>
        <dbReference type="ARBA" id="ARBA00023163"/>
    </source>
</evidence>
<evidence type="ECO:0000256" key="1">
    <source>
        <dbReference type="ARBA" id="ARBA00004123"/>
    </source>
</evidence>
<dbReference type="InterPro" id="IPR004827">
    <property type="entry name" value="bZIP"/>
</dbReference>
<accession>A0A2N5V9Z2</accession>
<keyword evidence="6" id="KW-0539">Nucleus</keyword>
<comment type="subcellular location">
    <subcellularLocation>
        <location evidence="1">Nucleus</location>
    </subcellularLocation>
</comment>
<dbReference type="InterPro" id="IPR046347">
    <property type="entry name" value="bZIP_sf"/>
</dbReference>
<dbReference type="EMBL" id="PGCI01000036">
    <property type="protein sequence ID" value="PLW46805.1"/>
    <property type="molecule type" value="Genomic_DNA"/>
</dbReference>
<dbReference type="PROSITE" id="PS00036">
    <property type="entry name" value="BZIP_BASIC"/>
    <property type="match status" value="1"/>
</dbReference>
<evidence type="ECO:0000259" key="8">
    <source>
        <dbReference type="PROSITE" id="PS50217"/>
    </source>
</evidence>
<dbReference type="AlphaFoldDB" id="A0A2N5V9Z2"/>
<evidence type="ECO:0000313" key="9">
    <source>
        <dbReference type="EMBL" id="PLW46805.1"/>
    </source>
</evidence>
<organism evidence="9 10">
    <name type="scientific">Puccinia coronata f. sp. avenae</name>
    <dbReference type="NCBI Taxonomy" id="200324"/>
    <lineage>
        <taxon>Eukaryota</taxon>
        <taxon>Fungi</taxon>
        <taxon>Dikarya</taxon>
        <taxon>Basidiomycota</taxon>
        <taxon>Pucciniomycotina</taxon>
        <taxon>Pucciniomycetes</taxon>
        <taxon>Pucciniales</taxon>
        <taxon>Pucciniaceae</taxon>
        <taxon>Puccinia</taxon>
    </lineage>
</organism>
<dbReference type="SMART" id="SM00338">
    <property type="entry name" value="BRLZ"/>
    <property type="match status" value="1"/>
</dbReference>
<feature type="compositionally biased region" description="Low complexity" evidence="7">
    <location>
        <begin position="375"/>
        <end position="393"/>
    </location>
</feature>
<feature type="compositionally biased region" description="Pro residues" evidence="7">
    <location>
        <begin position="159"/>
        <end position="171"/>
    </location>
</feature>
<dbReference type="CDD" id="cd14812">
    <property type="entry name" value="bZIP_u3"/>
    <property type="match status" value="1"/>
</dbReference>
<evidence type="ECO:0000256" key="4">
    <source>
        <dbReference type="ARBA" id="ARBA00023125"/>
    </source>
</evidence>
<dbReference type="PANTHER" id="PTHR47416">
    <property type="entry name" value="BASIC-LEUCINE ZIPPER TRANSCRIPTION FACTOR F-RELATED"/>
    <property type="match status" value="1"/>
</dbReference>
<keyword evidence="3" id="KW-0805">Transcription regulation</keyword>
<reference evidence="9 10" key="1">
    <citation type="submission" date="2017-11" db="EMBL/GenBank/DDBJ databases">
        <title>De novo assembly and phasing of dikaryotic genomes from two isolates of Puccinia coronata f. sp. avenae, the causal agent of oat crown rust.</title>
        <authorList>
            <person name="Miller M.E."/>
            <person name="Zhang Y."/>
            <person name="Omidvar V."/>
            <person name="Sperschneider J."/>
            <person name="Schwessinger B."/>
            <person name="Raley C."/>
            <person name="Palmer J.M."/>
            <person name="Garnica D."/>
            <person name="Upadhyaya N."/>
            <person name="Rathjen J."/>
            <person name="Taylor J.M."/>
            <person name="Park R.F."/>
            <person name="Dodds P.N."/>
            <person name="Hirsch C.D."/>
            <person name="Kianian S.F."/>
            <person name="Figueroa M."/>
        </authorList>
    </citation>
    <scope>NUCLEOTIDE SEQUENCE [LARGE SCALE GENOMIC DNA]</scope>
    <source>
        <strain evidence="9">12SD80</strain>
    </source>
</reference>
<proteinExistence type="inferred from homology"/>
<dbReference type="GO" id="GO:0005634">
    <property type="term" value="C:nucleus"/>
    <property type="evidence" value="ECO:0007669"/>
    <property type="project" value="UniProtKB-SubCell"/>
</dbReference>
<dbReference type="GO" id="GO:0003677">
    <property type="term" value="F:DNA binding"/>
    <property type="evidence" value="ECO:0007669"/>
    <property type="project" value="UniProtKB-KW"/>
</dbReference>
<dbReference type="Proteomes" id="UP000235392">
    <property type="component" value="Unassembled WGS sequence"/>
</dbReference>
<evidence type="ECO:0000256" key="3">
    <source>
        <dbReference type="ARBA" id="ARBA00023015"/>
    </source>
</evidence>
<feature type="compositionally biased region" description="Low complexity" evidence="7">
    <location>
        <begin position="423"/>
        <end position="451"/>
    </location>
</feature>
<keyword evidence="4" id="KW-0238">DNA-binding</keyword>
<comment type="similarity">
    <text evidence="2">Belongs to the bZIP family.</text>
</comment>
<dbReference type="Gene3D" id="1.20.5.170">
    <property type="match status" value="1"/>
</dbReference>
<evidence type="ECO:0000256" key="2">
    <source>
        <dbReference type="ARBA" id="ARBA00007163"/>
    </source>
</evidence>
<sequence length="685" mass="74471">MTSLHEYPASPFPLAKRKTSEAYPSPKPTKLAKPLPSNLAFDPFNPHPGMSKEERKMARMIRNRTAAQASRDRKKEHVAELESRVRELEEQLKLLSDSFPATAPACLRPCCQQATASAALQPSRKPSVVTRAIQTDDQIRCPPHSLSDSIDPSIIQSNPLPPQPQPQPLLPPTLSKPNIPGKDSLSLDPQLKNEHPIDTQQPISIQPTNATISPTQAEYLSRVRIHVLEEENIQLKNQLEYELKKSHQFKCQLLRNQLTHPLTSVPNQQQLTTDKHHTDQEGLIEMMLEDEEIEHLLLASSKNPSASPPTTKLEQDSYTHSVDLAQHSLDWDSLLLDREGSCSTVSPVAPRATSSLSSGHHNQEQDPFGTEWKISSGTQGSSDTDDWPMMMMMVDDDNGRGSSRASSSSVLGGIEPSQPETPPCDLQPQAPAADAARALPGESSSSACSSSPAITQSGVFSHPRLVAREVDHPRVSLQRNGGEKSTRRGCYMRWSAATTYGPVVSHRAAVLPHFWGALDARDPSSLGDDDSLLVGRVLGGLGDSLKPLECSGTPRPDEPCFGAAPSSPAGSSLPHHHHHHDHHSALFGDNSTGKEWGFFGFPFILDDEKDLSPSPLVASSSDATPASDLLSDSLLQPSSSSSSDPGSSSSHPLAHPNRRGLTPLADLTLFDPEFEGLDRNHLYLA</sequence>
<dbReference type="PROSITE" id="PS50217">
    <property type="entry name" value="BZIP"/>
    <property type="match status" value="1"/>
</dbReference>
<keyword evidence="5" id="KW-0804">Transcription</keyword>
<dbReference type="GO" id="GO:0003700">
    <property type="term" value="F:DNA-binding transcription factor activity"/>
    <property type="evidence" value="ECO:0007669"/>
    <property type="project" value="InterPro"/>
</dbReference>
<evidence type="ECO:0000256" key="6">
    <source>
        <dbReference type="ARBA" id="ARBA00023242"/>
    </source>
</evidence>
<feature type="region of interest" description="Disordered" evidence="7">
    <location>
        <begin position="614"/>
        <end position="659"/>
    </location>
</feature>
<feature type="region of interest" description="Disordered" evidence="7">
    <location>
        <begin position="556"/>
        <end position="586"/>
    </location>
</feature>
<feature type="region of interest" description="Disordered" evidence="7">
    <location>
        <begin position="343"/>
        <end position="454"/>
    </location>
</feature>
<comment type="caution">
    <text evidence="9">The sequence shown here is derived from an EMBL/GenBank/DDBJ whole genome shotgun (WGS) entry which is preliminary data.</text>
</comment>
<feature type="region of interest" description="Disordered" evidence="7">
    <location>
        <begin position="1"/>
        <end position="78"/>
    </location>
</feature>
<dbReference type="SUPFAM" id="SSF57959">
    <property type="entry name" value="Leucine zipper domain"/>
    <property type="match status" value="1"/>
</dbReference>